<dbReference type="RefSeq" id="XP_030620960.1">
    <property type="nucleotide sequence ID" value="XM_030765100.1"/>
</dbReference>
<feature type="domain" description="Protein Lines N-terminal" evidence="1">
    <location>
        <begin position="94"/>
        <end position="437"/>
    </location>
</feature>
<feature type="domain" description="Protein Lines C-terminal" evidence="2">
    <location>
        <begin position="571"/>
        <end position="606"/>
    </location>
</feature>
<keyword evidence="3" id="KW-1185">Reference proteome</keyword>
<accession>A0A6J2UKZ7</accession>
<dbReference type="PANTHER" id="PTHR16057">
    <property type="entry name" value="WINS1, 2 PROTEIN"/>
    <property type="match status" value="1"/>
</dbReference>
<dbReference type="Pfam" id="PF14695">
    <property type="entry name" value="LINES_C"/>
    <property type="match status" value="1"/>
</dbReference>
<protein>
    <submittedName>
        <fullName evidence="4">Protein Lines homolog 1</fullName>
    </submittedName>
</protein>
<evidence type="ECO:0000313" key="4">
    <source>
        <dbReference type="RefSeq" id="XP_030620960.1"/>
    </source>
</evidence>
<dbReference type="PANTHER" id="PTHR16057:SF1">
    <property type="entry name" value="PROTEIN LINES HOMOLOG 1"/>
    <property type="match status" value="1"/>
</dbReference>
<dbReference type="OrthoDB" id="8251209at2759"/>
<evidence type="ECO:0000259" key="2">
    <source>
        <dbReference type="Pfam" id="PF14695"/>
    </source>
</evidence>
<evidence type="ECO:0000313" key="3">
    <source>
        <dbReference type="Proteomes" id="UP000504632"/>
    </source>
</evidence>
<dbReference type="CTD" id="55180"/>
<dbReference type="InParanoid" id="A0A6J2UKZ7"/>
<dbReference type="FunCoup" id="A0A6J2UKZ7">
    <property type="interactions" value="1128"/>
</dbReference>
<dbReference type="GeneID" id="115804589"/>
<dbReference type="InterPro" id="IPR029415">
    <property type="entry name" value="Lines_C"/>
</dbReference>
<proteinExistence type="predicted"/>
<dbReference type="Proteomes" id="UP000504632">
    <property type="component" value="Chromosome 2"/>
</dbReference>
<reference evidence="4" key="1">
    <citation type="submission" date="2025-08" db="UniProtKB">
        <authorList>
            <consortium name="RefSeq"/>
        </authorList>
    </citation>
    <scope>IDENTIFICATION</scope>
</reference>
<gene>
    <name evidence="4" type="primary">lins1</name>
</gene>
<dbReference type="InterPro" id="IPR024875">
    <property type="entry name" value="Protein_Lines"/>
</dbReference>
<sequence length="611" mass="68169">MDDDYRSVKELFQVLQSDVPPSTSSQKFATVVLPFLGSQDRLLSHLVAKCVSSCVIYDIHNSQKKCSSIWREMCLETFQRSYPCIALDACLWSLTAVIKGVLRGDHECKNDILLKLLADFDPSLSGLYSKLFPQEKPKLSNVVFGLESDELLGTTLCSFTDLLEVLIAARIRLGICFSIQRLLFVESSAFLHVMEYQVVYAVKKQAMLLLKRSLLQKAGEDWASGEMQSGRADSSLSGDMCALADSVLQGVNSGLLQCVPVMPHASFFGGSCETSATGSGKDDVMLRAVSLILLKSLGYKSQSVTSRGVEHSVDTQWYLTELLPFLKLHGTQLPQGCHHCSWMSLVFREQDDDMIEAANTLLSLSLFQRSLKLNTNVDPCSWGGNPHCHFALLLKSVSFDHTVLLDFLISSETCFLEYCVRYLKLLHDDWWGFNRSCQSIEERDSEAQWVASLRRSKTENESISSHYVSAVSHASKAEITVNPVGTLGSLPSPQGSKVLPNCLPRLVDYESSEDSEEEEQSILDFQTSKNTDTAEMEPVSERKGEQIHSRSFHNVIKAQTNPHSECLSGKVMSCLMELRAVIIRLHKSNLFPYNPTSLLKLLSNIEDKSRN</sequence>
<organism evidence="3 4">
    <name type="scientific">Chanos chanos</name>
    <name type="common">Milkfish</name>
    <name type="synonym">Mugil chanos</name>
    <dbReference type="NCBI Taxonomy" id="29144"/>
    <lineage>
        <taxon>Eukaryota</taxon>
        <taxon>Metazoa</taxon>
        <taxon>Chordata</taxon>
        <taxon>Craniata</taxon>
        <taxon>Vertebrata</taxon>
        <taxon>Euteleostomi</taxon>
        <taxon>Actinopterygii</taxon>
        <taxon>Neopterygii</taxon>
        <taxon>Teleostei</taxon>
        <taxon>Ostariophysi</taxon>
        <taxon>Gonorynchiformes</taxon>
        <taxon>Chanidae</taxon>
        <taxon>Chanos</taxon>
    </lineage>
</organism>
<dbReference type="InterPro" id="IPR032794">
    <property type="entry name" value="LINES_N"/>
</dbReference>
<name>A0A6J2UKZ7_CHACN</name>
<dbReference type="Pfam" id="PF14694">
    <property type="entry name" value="LINES_N"/>
    <property type="match status" value="1"/>
</dbReference>
<evidence type="ECO:0000259" key="1">
    <source>
        <dbReference type="Pfam" id="PF14694"/>
    </source>
</evidence>
<dbReference type="AlphaFoldDB" id="A0A6J2UKZ7"/>